<dbReference type="PANTHER" id="PTHR24256">
    <property type="entry name" value="TRYPTASE-RELATED"/>
    <property type="match status" value="1"/>
</dbReference>
<dbReference type="SUPFAM" id="SSF57424">
    <property type="entry name" value="LDL receptor-like module"/>
    <property type="match status" value="1"/>
</dbReference>
<dbReference type="Proteomes" id="UP000037510">
    <property type="component" value="Unassembled WGS sequence"/>
</dbReference>
<keyword evidence="4" id="KW-0768">Sushi</keyword>
<evidence type="ECO:0000313" key="10">
    <source>
        <dbReference type="Proteomes" id="UP000037510"/>
    </source>
</evidence>
<dbReference type="CDD" id="cd00190">
    <property type="entry name" value="Tryp_SPc"/>
    <property type="match status" value="1"/>
</dbReference>
<evidence type="ECO:0000256" key="4">
    <source>
        <dbReference type="PROSITE-ProRule" id="PRU00302"/>
    </source>
</evidence>
<comment type="similarity">
    <text evidence="2">Belongs to the peptidase S1 family. CLIP subfamily.</text>
</comment>
<feature type="chain" id="PRO_5012429827" evidence="6">
    <location>
        <begin position="16"/>
        <end position="562"/>
    </location>
</feature>
<dbReference type="CDD" id="cd00033">
    <property type="entry name" value="CCP"/>
    <property type="match status" value="1"/>
</dbReference>
<dbReference type="SUPFAM" id="SSF57535">
    <property type="entry name" value="Complement control module/SCR domain"/>
    <property type="match status" value="1"/>
</dbReference>
<dbReference type="SMART" id="SM00020">
    <property type="entry name" value="Tryp_SPc"/>
    <property type="match status" value="1"/>
</dbReference>
<protein>
    <submittedName>
        <fullName evidence="9">Hemolymph protein 14</fullName>
    </submittedName>
</protein>
<reference evidence="9 10" key="1">
    <citation type="journal article" date="2015" name="Genome Biol. Evol.">
        <title>The genome of winter moth (Operophtera brumata) provides a genomic perspective on sexual dimorphism and phenology.</title>
        <authorList>
            <person name="Derks M.F."/>
            <person name="Smit S."/>
            <person name="Salis L."/>
            <person name="Schijlen E."/>
            <person name="Bossers A."/>
            <person name="Mateman C."/>
            <person name="Pijl A.S."/>
            <person name="de Ridder D."/>
            <person name="Groenen M.A."/>
            <person name="Visser M.E."/>
            <person name="Megens H.J."/>
        </authorList>
    </citation>
    <scope>NUCLEOTIDE SEQUENCE [LARGE SCALE GENOMIC DNA]</scope>
    <source>
        <strain evidence="9">WM2013NL</strain>
        <tissue evidence="9">Head and thorax</tissue>
    </source>
</reference>
<dbReference type="InterPro" id="IPR001254">
    <property type="entry name" value="Trypsin_dom"/>
</dbReference>
<keyword evidence="6" id="KW-0732">Signal</keyword>
<dbReference type="InterPro" id="IPR001314">
    <property type="entry name" value="Peptidase_S1A"/>
</dbReference>
<dbReference type="SMART" id="SM00032">
    <property type="entry name" value="CCP"/>
    <property type="match status" value="2"/>
</dbReference>
<dbReference type="InterPro" id="IPR035976">
    <property type="entry name" value="Sushi/SCR/CCP_sf"/>
</dbReference>
<feature type="domain" description="Sushi" evidence="8">
    <location>
        <begin position="461"/>
        <end position="527"/>
    </location>
</feature>
<dbReference type="EMBL" id="JTDY01000293">
    <property type="protein sequence ID" value="KOB77863.1"/>
    <property type="molecule type" value="Genomic_DNA"/>
</dbReference>
<gene>
    <name evidence="9" type="ORF">OBRU01_02493</name>
</gene>
<dbReference type="PROSITE" id="PS50068">
    <property type="entry name" value="LDLRA_2"/>
    <property type="match status" value="1"/>
</dbReference>
<proteinExistence type="inferred from homology"/>
<dbReference type="Gene3D" id="2.10.70.10">
    <property type="entry name" value="Complement Module, domain 1"/>
    <property type="match status" value="1"/>
</dbReference>
<dbReference type="PROSITE" id="PS50240">
    <property type="entry name" value="TRYPSIN_DOM"/>
    <property type="match status" value="1"/>
</dbReference>
<dbReference type="Pfam" id="PF00057">
    <property type="entry name" value="Ldl_recept_a"/>
    <property type="match status" value="1"/>
</dbReference>
<dbReference type="CDD" id="cd00112">
    <property type="entry name" value="LDLa"/>
    <property type="match status" value="1"/>
</dbReference>
<dbReference type="SMART" id="SM00192">
    <property type="entry name" value="LDLa"/>
    <property type="match status" value="1"/>
</dbReference>
<comment type="caution">
    <text evidence="9">The sequence shown here is derived from an EMBL/GenBank/DDBJ whole genome shotgun (WGS) entry which is preliminary data.</text>
</comment>
<evidence type="ECO:0000256" key="3">
    <source>
        <dbReference type="PROSITE-ProRule" id="PRU00124"/>
    </source>
</evidence>
<dbReference type="GO" id="GO:0004252">
    <property type="term" value="F:serine-type endopeptidase activity"/>
    <property type="evidence" value="ECO:0007669"/>
    <property type="project" value="InterPro"/>
</dbReference>
<evidence type="ECO:0000256" key="6">
    <source>
        <dbReference type="SAM" id="SignalP"/>
    </source>
</evidence>
<dbReference type="Pfam" id="PF00089">
    <property type="entry name" value="Trypsin"/>
    <property type="match status" value="1"/>
</dbReference>
<dbReference type="PROSITE" id="PS00134">
    <property type="entry name" value="TRYPSIN_HIS"/>
    <property type="match status" value="1"/>
</dbReference>
<keyword evidence="10" id="KW-1185">Reference proteome</keyword>
<dbReference type="InterPro" id="IPR009003">
    <property type="entry name" value="Peptidase_S1_PA"/>
</dbReference>
<comment type="caution">
    <text evidence="4">Lacks conserved residue(s) required for the propagation of feature annotation.</text>
</comment>
<dbReference type="GO" id="GO:0006508">
    <property type="term" value="P:proteolysis"/>
    <property type="evidence" value="ECO:0007669"/>
    <property type="project" value="InterPro"/>
</dbReference>
<dbReference type="InterPro" id="IPR000436">
    <property type="entry name" value="Sushi_SCR_CCP_dom"/>
</dbReference>
<dbReference type="PROSITE" id="PS50923">
    <property type="entry name" value="SUSHI"/>
    <property type="match status" value="1"/>
</dbReference>
<evidence type="ECO:0000256" key="1">
    <source>
        <dbReference type="ARBA" id="ARBA00023157"/>
    </source>
</evidence>
<keyword evidence="1 3" id="KW-1015">Disulfide bond</keyword>
<name>A0A0L7LQT9_OPEBR</name>
<dbReference type="InterPro" id="IPR043504">
    <property type="entry name" value="Peptidase_S1_PA_chymotrypsin"/>
</dbReference>
<dbReference type="InterPro" id="IPR036055">
    <property type="entry name" value="LDL_receptor-like_sf"/>
</dbReference>
<dbReference type="InterPro" id="IPR051487">
    <property type="entry name" value="Ser/Thr_Proteases_Immune/Dev"/>
</dbReference>
<feature type="signal peptide" evidence="6">
    <location>
        <begin position="1"/>
        <end position="15"/>
    </location>
</feature>
<dbReference type="InterPro" id="IPR018114">
    <property type="entry name" value="TRYPSIN_HIS"/>
</dbReference>
<feature type="domain" description="Peptidase S1" evidence="7">
    <location>
        <begin position="102"/>
        <end position="384"/>
    </location>
</feature>
<evidence type="ECO:0000256" key="5">
    <source>
        <dbReference type="SAM" id="MobiDB-lite"/>
    </source>
</evidence>
<feature type="compositionally biased region" description="Basic and acidic residues" evidence="5">
    <location>
        <begin position="178"/>
        <end position="203"/>
    </location>
</feature>
<accession>A0A0L7LQT9</accession>
<evidence type="ECO:0000259" key="7">
    <source>
        <dbReference type="PROSITE" id="PS50240"/>
    </source>
</evidence>
<dbReference type="Gene3D" id="4.10.400.10">
    <property type="entry name" value="Low-density Lipoprotein Receptor"/>
    <property type="match status" value="1"/>
</dbReference>
<evidence type="ECO:0000256" key="2">
    <source>
        <dbReference type="ARBA" id="ARBA00024195"/>
    </source>
</evidence>
<dbReference type="STRING" id="104452.A0A0L7LQT9"/>
<dbReference type="Pfam" id="PF00084">
    <property type="entry name" value="Sushi"/>
    <property type="match status" value="1"/>
</dbReference>
<evidence type="ECO:0000313" key="9">
    <source>
        <dbReference type="EMBL" id="KOB77863.1"/>
    </source>
</evidence>
<organism evidence="9 10">
    <name type="scientific">Operophtera brumata</name>
    <name type="common">Winter moth</name>
    <name type="synonym">Phalaena brumata</name>
    <dbReference type="NCBI Taxonomy" id="104452"/>
    <lineage>
        <taxon>Eukaryota</taxon>
        <taxon>Metazoa</taxon>
        <taxon>Ecdysozoa</taxon>
        <taxon>Arthropoda</taxon>
        <taxon>Hexapoda</taxon>
        <taxon>Insecta</taxon>
        <taxon>Pterygota</taxon>
        <taxon>Neoptera</taxon>
        <taxon>Endopterygota</taxon>
        <taxon>Lepidoptera</taxon>
        <taxon>Glossata</taxon>
        <taxon>Ditrysia</taxon>
        <taxon>Geometroidea</taxon>
        <taxon>Geometridae</taxon>
        <taxon>Larentiinae</taxon>
        <taxon>Operophtera</taxon>
    </lineage>
</organism>
<dbReference type="PRINTS" id="PR00722">
    <property type="entry name" value="CHYMOTRYPSIN"/>
</dbReference>
<evidence type="ECO:0000259" key="8">
    <source>
        <dbReference type="PROSITE" id="PS50923"/>
    </source>
</evidence>
<sequence>MKLFFLFIFAVSVGADPVLKGQCRLNPHPSVEYRCIIPGSTAGSRKCSALEPARTIVNPLCRTSYYSPVPLTNMQCLHGNWDNIAKCAPDCGRVTADSMELVVGGQRVRKGQLPWHAGVYRKTTRPYEQICGGTLVSANIVISAAHCFWTNLEKQLPASRFAVAVGKLYRPWDNPVDEAQKSDVSNHSRSEGKPEQCGEWRGDHSLQQRKNHLNRTNQRADAHDQDDIAVLVATRDFQFNTYVRPVCLNFDFQFEVQQLYPGNQGKVAGWGLTAANGKPSSVLQVVDLPYVDIRTCINNSPPAFREYITSDKICAGTQQPNTALCKGDSGGGLVYSSSPMGVERFYLRGVVSTAPASDDACTTAAYTSFTKLSKHEQFIKQFSIESGEYRCDDGSSITAIRSCDGARDCADGSDETEDACSTQTCAEYLFRCAYGACVDRGAKCNGNSNILYLLISRPESVSCILPPYPEHGAYATDIAGAEPGQVYERVSLSNITCERGYAAQGSTSREFSCSHGVWTGSVPRCVLKRYNVFGAPVAPDPKTCRYTVEGGYLSDFLDMVSL</sequence>
<dbReference type="InterPro" id="IPR002172">
    <property type="entry name" value="LDrepeatLR_classA_rpt"/>
</dbReference>
<dbReference type="Gene3D" id="2.40.10.10">
    <property type="entry name" value="Trypsin-like serine proteases"/>
    <property type="match status" value="1"/>
</dbReference>
<dbReference type="AlphaFoldDB" id="A0A0L7LQT9"/>
<dbReference type="SUPFAM" id="SSF50494">
    <property type="entry name" value="Trypsin-like serine proteases"/>
    <property type="match status" value="1"/>
</dbReference>
<feature type="region of interest" description="Disordered" evidence="5">
    <location>
        <begin position="176"/>
        <end position="203"/>
    </location>
</feature>
<feature type="disulfide bond" evidence="3">
    <location>
        <begin position="391"/>
        <end position="409"/>
    </location>
</feature>